<evidence type="ECO:0000313" key="2">
    <source>
        <dbReference type="EMBL" id="MEV0975040.1"/>
    </source>
</evidence>
<gene>
    <name evidence="2" type="ORF">AB0I59_41165</name>
</gene>
<reference evidence="2 3" key="1">
    <citation type="submission" date="2024-06" db="EMBL/GenBank/DDBJ databases">
        <title>The Natural Products Discovery Center: Release of the First 8490 Sequenced Strains for Exploring Actinobacteria Biosynthetic Diversity.</title>
        <authorList>
            <person name="Kalkreuter E."/>
            <person name="Kautsar S.A."/>
            <person name="Yang D."/>
            <person name="Bader C.D."/>
            <person name="Teijaro C.N."/>
            <person name="Fluegel L."/>
            <person name="Davis C.M."/>
            <person name="Simpson J.R."/>
            <person name="Lauterbach L."/>
            <person name="Steele A.D."/>
            <person name="Gui C."/>
            <person name="Meng S."/>
            <person name="Li G."/>
            <person name="Viehrig K."/>
            <person name="Ye F."/>
            <person name="Su P."/>
            <person name="Kiefer A.F."/>
            <person name="Nichols A."/>
            <person name="Cepeda A.J."/>
            <person name="Yan W."/>
            <person name="Fan B."/>
            <person name="Jiang Y."/>
            <person name="Adhikari A."/>
            <person name="Zheng C.-J."/>
            <person name="Schuster L."/>
            <person name="Cowan T.M."/>
            <person name="Smanski M.J."/>
            <person name="Chevrette M.G."/>
            <person name="De Carvalho L.P.S."/>
            <person name="Shen B."/>
        </authorList>
    </citation>
    <scope>NUCLEOTIDE SEQUENCE [LARGE SCALE GENOMIC DNA]</scope>
    <source>
        <strain evidence="2 3">NPDC050100</strain>
    </source>
</reference>
<sequence length="316" mass="33730">MKRTLTRLLSMLAALVLTAVALSGCGRGTVPGVRDGAARVTAREPGSGRAERLTIRSPALGRPANVWVLKPKGWTEGSTGWPVLYLLHGCCVSGGDDWLTYGEAERVTADLPAVVVLPEAGRMGWYADWRNGPAWETFHMKEVRGIVEPMYGVGDRRAVAGLSMGGHGAMGYAARHPGVFEAAASFSGVLDIRRDPDGFGRFLRDNGVEPRDIWGEPGASPDGWRAHNPTDLVGALKGTRLYVSGGDGRPGPLDGPGVAHDASEASILEQNRGFMAAAARAGVDVRTDFYGAGTHRWPYWTRALERALPLLLPPQG</sequence>
<proteinExistence type="predicted"/>
<dbReference type="InterPro" id="IPR029058">
    <property type="entry name" value="AB_hydrolase_fold"/>
</dbReference>
<dbReference type="RefSeq" id="WP_358142306.1">
    <property type="nucleotide sequence ID" value="NZ_JBFALK010000041.1"/>
</dbReference>
<evidence type="ECO:0000256" key="1">
    <source>
        <dbReference type="SAM" id="SignalP"/>
    </source>
</evidence>
<keyword evidence="2" id="KW-0378">Hydrolase</keyword>
<dbReference type="Pfam" id="PF00756">
    <property type="entry name" value="Esterase"/>
    <property type="match status" value="1"/>
</dbReference>
<dbReference type="SUPFAM" id="SSF53474">
    <property type="entry name" value="alpha/beta-Hydrolases"/>
    <property type="match status" value="1"/>
</dbReference>
<dbReference type="PANTHER" id="PTHR48098">
    <property type="entry name" value="ENTEROCHELIN ESTERASE-RELATED"/>
    <property type="match status" value="1"/>
</dbReference>
<keyword evidence="3" id="KW-1185">Reference proteome</keyword>
<feature type="signal peptide" evidence="1">
    <location>
        <begin position="1"/>
        <end position="21"/>
    </location>
</feature>
<keyword evidence="1" id="KW-0732">Signal</keyword>
<dbReference type="Proteomes" id="UP001551675">
    <property type="component" value="Unassembled WGS sequence"/>
</dbReference>
<name>A0ABV3GTT0_MICGL</name>
<evidence type="ECO:0000313" key="3">
    <source>
        <dbReference type="Proteomes" id="UP001551675"/>
    </source>
</evidence>
<organism evidence="2 3">
    <name type="scientific">Microtetraspora glauca</name>
    <dbReference type="NCBI Taxonomy" id="1996"/>
    <lineage>
        <taxon>Bacteria</taxon>
        <taxon>Bacillati</taxon>
        <taxon>Actinomycetota</taxon>
        <taxon>Actinomycetes</taxon>
        <taxon>Streptosporangiales</taxon>
        <taxon>Streptosporangiaceae</taxon>
        <taxon>Microtetraspora</taxon>
    </lineage>
</organism>
<dbReference type="InterPro" id="IPR000801">
    <property type="entry name" value="Esterase-like"/>
</dbReference>
<dbReference type="PANTHER" id="PTHR48098:SF1">
    <property type="entry name" value="DIACYLGLYCEROL ACYLTRANSFERASE_MYCOLYLTRANSFERASE AG85A"/>
    <property type="match status" value="1"/>
</dbReference>
<dbReference type="InterPro" id="IPR050583">
    <property type="entry name" value="Mycobacterial_A85_antigen"/>
</dbReference>
<protein>
    <submittedName>
        <fullName evidence="2">Alpha/beta hydrolase family protein</fullName>
    </submittedName>
</protein>
<accession>A0ABV3GTT0</accession>
<dbReference type="PROSITE" id="PS51257">
    <property type="entry name" value="PROKAR_LIPOPROTEIN"/>
    <property type="match status" value="1"/>
</dbReference>
<feature type="chain" id="PRO_5046986929" evidence="1">
    <location>
        <begin position="22"/>
        <end position="316"/>
    </location>
</feature>
<dbReference type="GO" id="GO:0016787">
    <property type="term" value="F:hydrolase activity"/>
    <property type="evidence" value="ECO:0007669"/>
    <property type="project" value="UniProtKB-KW"/>
</dbReference>
<dbReference type="EMBL" id="JBFALK010000041">
    <property type="protein sequence ID" value="MEV0975040.1"/>
    <property type="molecule type" value="Genomic_DNA"/>
</dbReference>
<dbReference type="Gene3D" id="3.40.50.1820">
    <property type="entry name" value="alpha/beta hydrolase"/>
    <property type="match status" value="1"/>
</dbReference>
<comment type="caution">
    <text evidence="2">The sequence shown here is derived from an EMBL/GenBank/DDBJ whole genome shotgun (WGS) entry which is preliminary data.</text>
</comment>